<gene>
    <name evidence="3" type="ORF">SAMN04488028_102398</name>
</gene>
<sequence>MSLIKKNLLYVLWVVIGGLLALVSFQSYNSTTSILAQVEPQKHAISYHKAVRVKEIFVLPGQEVKKGDPLLKVERQDLLLEVDNMKNNLERLQSQISIYQIEKQHEMDLAQMDVDLITSDNQAEIERLKLLLQQQAEIAQSIESLNISPSGNTSTDRSYVQLRIEVLREEISHAKQQYQLKKKKLNTLYELKIKESENEMKQYDDQLVLLQQEESELYQVAKEDGTVGNILIEQDELASPFTTLMTIYAHDPSVIRALINERQNAELNTGQSVIVESTNRAYHVSGTISEIGSRIIEYPSRLKINQELPMYGREIFIKIPDQSNFLHGEKVYVKLK</sequence>
<accession>A0A1M6NTF7</accession>
<keyword evidence="4" id="KW-1185">Reference proteome</keyword>
<organism evidence="3 4">
    <name type="scientific">Reichenbachiella agariperforans</name>
    <dbReference type="NCBI Taxonomy" id="156994"/>
    <lineage>
        <taxon>Bacteria</taxon>
        <taxon>Pseudomonadati</taxon>
        <taxon>Bacteroidota</taxon>
        <taxon>Cytophagia</taxon>
        <taxon>Cytophagales</taxon>
        <taxon>Reichenbachiellaceae</taxon>
        <taxon>Reichenbachiella</taxon>
    </lineage>
</organism>
<keyword evidence="1" id="KW-0175">Coiled coil</keyword>
<reference evidence="4" key="1">
    <citation type="submission" date="2016-11" db="EMBL/GenBank/DDBJ databases">
        <authorList>
            <person name="Varghese N."/>
            <person name="Submissions S."/>
        </authorList>
    </citation>
    <scope>NUCLEOTIDE SEQUENCE [LARGE SCALE GENOMIC DNA]</scope>
    <source>
        <strain evidence="4">DSM 26134</strain>
    </source>
</reference>
<evidence type="ECO:0000313" key="3">
    <source>
        <dbReference type="EMBL" id="SHJ98940.1"/>
    </source>
</evidence>
<evidence type="ECO:0000256" key="2">
    <source>
        <dbReference type="SAM" id="Phobius"/>
    </source>
</evidence>
<dbReference type="PANTHER" id="PTHR30386:SF28">
    <property type="entry name" value="EXPORTED PROTEIN"/>
    <property type="match status" value="1"/>
</dbReference>
<feature type="coiled-coil region" evidence="1">
    <location>
        <begin position="75"/>
        <end position="102"/>
    </location>
</feature>
<dbReference type="RefSeq" id="WP_073121361.1">
    <property type="nucleotide sequence ID" value="NZ_FRAA01000002.1"/>
</dbReference>
<dbReference type="Gene3D" id="2.40.50.100">
    <property type="match status" value="1"/>
</dbReference>
<name>A0A1M6NTF7_REIAG</name>
<protein>
    <submittedName>
        <fullName evidence="3">Multidrug resistance efflux pump</fullName>
    </submittedName>
</protein>
<evidence type="ECO:0000313" key="4">
    <source>
        <dbReference type="Proteomes" id="UP000184474"/>
    </source>
</evidence>
<dbReference type="EMBL" id="FRAA01000002">
    <property type="protein sequence ID" value="SHJ98940.1"/>
    <property type="molecule type" value="Genomic_DNA"/>
</dbReference>
<dbReference type="InterPro" id="IPR050739">
    <property type="entry name" value="MFP"/>
</dbReference>
<keyword evidence="2" id="KW-1133">Transmembrane helix</keyword>
<feature type="coiled-coil region" evidence="1">
    <location>
        <begin position="164"/>
        <end position="213"/>
    </location>
</feature>
<dbReference type="Proteomes" id="UP000184474">
    <property type="component" value="Unassembled WGS sequence"/>
</dbReference>
<dbReference type="STRING" id="156994.SAMN04488028_102398"/>
<keyword evidence="2" id="KW-0812">Transmembrane</keyword>
<evidence type="ECO:0000256" key="1">
    <source>
        <dbReference type="SAM" id="Coils"/>
    </source>
</evidence>
<dbReference type="AlphaFoldDB" id="A0A1M6NTF7"/>
<proteinExistence type="predicted"/>
<feature type="transmembrane region" description="Helical" evidence="2">
    <location>
        <begin position="7"/>
        <end position="25"/>
    </location>
</feature>
<dbReference type="PANTHER" id="PTHR30386">
    <property type="entry name" value="MEMBRANE FUSION SUBUNIT OF EMRAB-TOLC MULTIDRUG EFFLUX PUMP"/>
    <property type="match status" value="1"/>
</dbReference>
<keyword evidence="2" id="KW-0472">Membrane</keyword>